<feature type="domain" description="Glycoside hydrolase family 2 catalytic" evidence="1">
    <location>
        <begin position="98"/>
        <end position="182"/>
    </location>
</feature>
<dbReference type="KEGG" id="psuw:WQ53_10280"/>
<organism evidence="2 3">
    <name type="scientific">Pseudoxanthomonas suwonensis</name>
    <dbReference type="NCBI Taxonomy" id="314722"/>
    <lineage>
        <taxon>Bacteria</taxon>
        <taxon>Pseudomonadati</taxon>
        <taxon>Pseudomonadota</taxon>
        <taxon>Gammaproteobacteria</taxon>
        <taxon>Lysobacterales</taxon>
        <taxon>Lysobacteraceae</taxon>
        <taxon>Pseudoxanthomonas</taxon>
    </lineage>
</organism>
<reference evidence="2 3" key="1">
    <citation type="journal article" date="2015" name="Genome Announc.">
        <title>Complete Genome Sequence of Pseudoxanthomonas suwonensis Strain J1, a Cellulose-Degrading Bacterium Isolated from Leaf- and Wood-Enriched Soil.</title>
        <authorList>
            <person name="Hou L."/>
            <person name="Jiang J."/>
            <person name="Xu Z."/>
            <person name="Zhou Y."/>
            <person name="Leung F.C."/>
        </authorList>
    </citation>
    <scope>NUCLEOTIDE SEQUENCE [LARGE SCALE GENOMIC DNA]</scope>
    <source>
        <strain evidence="2 3">J1</strain>
    </source>
</reference>
<evidence type="ECO:0000313" key="3">
    <source>
        <dbReference type="Proteomes" id="UP000033067"/>
    </source>
</evidence>
<accession>A0A0E3UPT3</accession>
<dbReference type="SUPFAM" id="SSF51445">
    <property type="entry name" value="(Trans)glycosidases"/>
    <property type="match status" value="1"/>
</dbReference>
<name>A0A0E3UPT3_9GAMM</name>
<evidence type="ECO:0000259" key="1">
    <source>
        <dbReference type="Pfam" id="PF02836"/>
    </source>
</evidence>
<dbReference type="PATRIC" id="fig|314722.6.peg.2211"/>
<dbReference type="GO" id="GO:0004553">
    <property type="term" value="F:hydrolase activity, hydrolyzing O-glycosyl compounds"/>
    <property type="evidence" value="ECO:0007669"/>
    <property type="project" value="InterPro"/>
</dbReference>
<sequence length="428" mass="46869">MGIGLAPAARAQDTARAGGPAQVRIVQDADGYRMTVDGQPYYVRGAGSAGGDLEQLAARGGNSFRTWSTGTDVAQVRAMLDRAQRNGLTVAMGLAVGKERHGFDYDDPEAVAAQLAALREQVRLYKDHPAVLMWLVGNELNLEYRNPKVWDAVGQIADMIHEEDPNHPVMTPLAGFDRELIDRIKARAPSLDLIGVQLYGDIGELPAKLRAADWTGPYIVTEWGPTGHWESPLTSWGAPVEDDASRKAELFQQRYREVIAADTRQGLGSYVFLWGNKQERTPTWYGLFLPTGESTPAVDAMQQLWTGRWPDNRAPSIEPARIDGRLATDSVVLAPGSTHTATAPARDADGDRLQWHWYALEESTATSIGGDPEAVPAQVELHATTDSDGRLHFTAPARPGNYRLFVEVRDGQGHAAYANIPFRAEEPR</sequence>
<dbReference type="Proteomes" id="UP000033067">
    <property type="component" value="Chromosome"/>
</dbReference>
<proteinExistence type="predicted"/>
<evidence type="ECO:0000313" key="2">
    <source>
        <dbReference type="EMBL" id="AKC88336.1"/>
    </source>
</evidence>
<dbReference type="InterPro" id="IPR006103">
    <property type="entry name" value="Glyco_hydro_2_cat"/>
</dbReference>
<dbReference type="AlphaFoldDB" id="A0A0E3UPT3"/>
<dbReference type="Pfam" id="PF02836">
    <property type="entry name" value="Glyco_hydro_2_C"/>
    <property type="match status" value="1"/>
</dbReference>
<keyword evidence="3" id="KW-1185">Reference proteome</keyword>
<gene>
    <name evidence="2" type="ORF">WQ53_10280</name>
</gene>
<dbReference type="EMBL" id="CP011144">
    <property type="protein sequence ID" value="AKC88336.1"/>
    <property type="molecule type" value="Genomic_DNA"/>
</dbReference>
<dbReference type="Gene3D" id="3.20.20.80">
    <property type="entry name" value="Glycosidases"/>
    <property type="match status" value="1"/>
</dbReference>
<dbReference type="Gene3D" id="2.60.40.10">
    <property type="entry name" value="Immunoglobulins"/>
    <property type="match status" value="1"/>
</dbReference>
<dbReference type="InterPro" id="IPR017853">
    <property type="entry name" value="GH"/>
</dbReference>
<dbReference type="GO" id="GO:0005975">
    <property type="term" value="P:carbohydrate metabolic process"/>
    <property type="evidence" value="ECO:0007669"/>
    <property type="project" value="InterPro"/>
</dbReference>
<protein>
    <recommendedName>
        <fullName evidence="1">Glycoside hydrolase family 2 catalytic domain-containing protein</fullName>
    </recommendedName>
</protein>
<dbReference type="InterPro" id="IPR013783">
    <property type="entry name" value="Ig-like_fold"/>
</dbReference>